<evidence type="ECO:0000256" key="1">
    <source>
        <dbReference type="ARBA" id="ARBA00023125"/>
    </source>
</evidence>
<sequence>MSFSTLASFRALRLRSLRAPTPRTFTTTTPTSAYHNRITLTGRITRDPEFIPAPNQVEGLPAEERRGVWKFPVVCVKHFKEDGQEVEQKTWFTVSYWSRESTPIADLLKNETDVLVEGDLAQWKTDDRTGLEIRAGLVTLVEDTTVLLQEQTMGVTLFY</sequence>
<keyword evidence="4" id="KW-1185">Reference proteome</keyword>
<dbReference type="AlphaFoldDB" id="A0A4P9VV79"/>
<accession>A0A4P9VV79</accession>
<dbReference type="EMBL" id="ML001129">
    <property type="protein sequence ID" value="RKO83534.1"/>
    <property type="molecule type" value="Genomic_DNA"/>
</dbReference>
<dbReference type="InterPro" id="IPR012340">
    <property type="entry name" value="NA-bd_OB-fold"/>
</dbReference>
<proteinExistence type="predicted"/>
<protein>
    <submittedName>
        <fullName evidence="3">Uncharacterized protein</fullName>
    </submittedName>
</protein>
<gene>
    <name evidence="3" type="ORF">BDK51DRAFT_51112</name>
</gene>
<dbReference type="GO" id="GO:0003697">
    <property type="term" value="F:single-stranded DNA binding"/>
    <property type="evidence" value="ECO:0007669"/>
    <property type="project" value="InterPro"/>
</dbReference>
<dbReference type="PROSITE" id="PS50935">
    <property type="entry name" value="SSB"/>
    <property type="match status" value="1"/>
</dbReference>
<dbReference type="Pfam" id="PF00436">
    <property type="entry name" value="SSB"/>
    <property type="match status" value="1"/>
</dbReference>
<dbReference type="Proteomes" id="UP000269721">
    <property type="component" value="Unassembled WGS sequence"/>
</dbReference>
<reference evidence="4" key="1">
    <citation type="journal article" date="2018" name="Nat. Microbiol.">
        <title>Leveraging single-cell genomics to expand the fungal tree of life.</title>
        <authorList>
            <person name="Ahrendt S.R."/>
            <person name="Quandt C.A."/>
            <person name="Ciobanu D."/>
            <person name="Clum A."/>
            <person name="Salamov A."/>
            <person name="Andreopoulos B."/>
            <person name="Cheng J.F."/>
            <person name="Woyke T."/>
            <person name="Pelin A."/>
            <person name="Henrissat B."/>
            <person name="Reynolds N.K."/>
            <person name="Benny G.L."/>
            <person name="Smith M.E."/>
            <person name="James T.Y."/>
            <person name="Grigoriev I.V."/>
        </authorList>
    </citation>
    <scope>NUCLEOTIDE SEQUENCE [LARGE SCALE GENOMIC DNA]</scope>
</reference>
<evidence type="ECO:0000313" key="4">
    <source>
        <dbReference type="Proteomes" id="UP000269721"/>
    </source>
</evidence>
<dbReference type="Gene3D" id="2.40.50.140">
    <property type="entry name" value="Nucleic acid-binding proteins"/>
    <property type="match status" value="1"/>
</dbReference>
<dbReference type="InterPro" id="IPR000424">
    <property type="entry name" value="Primosome_PriB/ssb"/>
</dbReference>
<evidence type="ECO:0000256" key="2">
    <source>
        <dbReference type="PROSITE-ProRule" id="PRU00252"/>
    </source>
</evidence>
<dbReference type="OrthoDB" id="1078367at2759"/>
<dbReference type="SUPFAM" id="SSF50249">
    <property type="entry name" value="Nucleic acid-binding proteins"/>
    <property type="match status" value="1"/>
</dbReference>
<evidence type="ECO:0000313" key="3">
    <source>
        <dbReference type="EMBL" id="RKO83534.1"/>
    </source>
</evidence>
<name>A0A4P9VV79_9FUNG</name>
<keyword evidence="1 2" id="KW-0238">DNA-binding</keyword>
<organism evidence="3 4">
    <name type="scientific">Blyttiomyces helicus</name>
    <dbReference type="NCBI Taxonomy" id="388810"/>
    <lineage>
        <taxon>Eukaryota</taxon>
        <taxon>Fungi</taxon>
        <taxon>Fungi incertae sedis</taxon>
        <taxon>Chytridiomycota</taxon>
        <taxon>Chytridiomycota incertae sedis</taxon>
        <taxon>Chytridiomycetes</taxon>
        <taxon>Chytridiomycetes incertae sedis</taxon>
        <taxon>Blyttiomyces</taxon>
    </lineage>
</organism>